<dbReference type="EMBL" id="JAFIMR010000005">
    <property type="protein sequence ID" value="KAI1878572.1"/>
    <property type="molecule type" value="Genomic_DNA"/>
</dbReference>
<dbReference type="GO" id="GO:0008094">
    <property type="term" value="F:ATP-dependent activity, acting on DNA"/>
    <property type="evidence" value="ECO:0007669"/>
    <property type="project" value="TreeGrafter"/>
</dbReference>
<dbReference type="SUPFAM" id="SSF53335">
    <property type="entry name" value="S-adenosyl-L-methionine-dependent methyltransferases"/>
    <property type="match status" value="1"/>
</dbReference>
<dbReference type="InterPro" id="IPR001525">
    <property type="entry name" value="C5_MeTfrase"/>
</dbReference>
<dbReference type="CDD" id="cd18793">
    <property type="entry name" value="SF2_C_SNF"/>
    <property type="match status" value="1"/>
</dbReference>
<dbReference type="GO" id="GO:0032259">
    <property type="term" value="P:methylation"/>
    <property type="evidence" value="ECO:0007669"/>
    <property type="project" value="UniProtKB-KW"/>
</dbReference>
<accession>A0A9P9WSX7</accession>
<dbReference type="InterPro" id="IPR014001">
    <property type="entry name" value="Helicase_ATP-bd"/>
</dbReference>
<evidence type="ECO:0000256" key="3">
    <source>
        <dbReference type="ARBA" id="ARBA00022741"/>
    </source>
</evidence>
<protein>
    <recommendedName>
        <fullName evidence="7">Helicase ATP-binding domain-containing protein</fullName>
    </recommendedName>
</protein>
<sequence>MAPHSGASPGPAMEHYGNGQATHPQADAKGQKRKLDEAAPSPSISVNEPEPTEATQPKRASNALDPTLPPVGTVYEAFHDMMKRVLTSAATVSNDPQLQASRFPDLRKVAEKGGFVLNVVTMCSGTEAPIFAMKLIQEVFFAECGLELFKFKHLFSVEIEPFKQTYIRRNTDALLFRDVCDFYPKNLTEAPAALGSMEKIPKNPDILFAGTSCVSFSSLNTQKQTKFHPATKKLHTLVMNTQSDNLDADQVRHCLETIMSHRADMGESDRTFFSVLSYIHNQRPPIVILENVKGAPFEDAKQYFFPAVGYDADFLACDTKDYYLPQTRGRKYLVAFDKYKFGLRAFGRTNAAATAFVKYMELLKRRASVDVEKFFLNHMDKSIQRDIQQMEHEKSDKPPREVSWAYSQVRHNLVREEENLGDSFPLSGMKKTGELQFYDRADQLIMKKIPPRVAEAADINLLRGWVAEYSYDNRFKAQLIDFSQNVDRSKGYTFGLSPCLTPAGFAFLTNQVRFLTGREYLILQGLPPSMINIANETYDELKDLAGNAMTTTVVGAAFLSAILGLVSQGYISDETFPRVEQCGPDHIGSLTIRYISEIIKGDLEPFDILDLWAPRQSSVENIIALAAKYRSYCYCNGITMYSSRHLYRCRICGTIRCGNCKGNPRHDYEKLDLVPSPIGHEEATNLFMNRLPPVIEGLFDNKLSEALTREFDHLPESTSESFRSKLKNAIFCFEKIHLAETISIFYSSGTWFDLKIMVDEHSVTWYLFMNTRSILVPAADSANLDFGTSDKGKHIRQFCLRGKPFARARLTPRSAFNATRSENSTGTSSIPKGGDWAFWAFDQAYRVGNDRSNSLLVNVQRHEDGPDGKQSITVSPRGDYHSGAKVRAVVNLLYGTYIRQPHCDTAENSLYVHQENEDLYLFKDPARYVDAKLDTFVLSKNPRLIQAHEHREVLLEFVPLEDNSKQLHFLDVGTHLLKEKPCPPATLHTGLKQLQVARGPFQSSTVCVNNNHVMAEMTIDRQHLPQPLALQQARWNFDKTRDWVLIPSANHAELFKSIAFVLPTLSWALPDLTIDNLHVGASLCVTCTTSLPQTHWILTSDCKKWIPINKPAEVHAFETGLRHQASAFQVYLAFGMDNQDSHYLSIRIVMNSNYLAHRALSLLPNIEHTLQYAPPTVSLKAMIEANHSDSLLANFRPFSNSITVLDEGSRSTQQPSFVNGNTLHAEQLVTVAWMLEREKHPETFVEREDVEEVPRDSAFRVVGRAERTVKCAGGIVADDVGFGKTVITLGLIALQRQHDLDGFTQRKAEQVKSGLQALNATLIIVPSHIVKQWEDEVKRFITEKFVSISQHGDLKEFRNLHEARIVIVSDSLLAERTYRAQLSKWGSRPEHEKPSSASRDRSYEFWHSQCVANIRKHLGRFLNSTDRGAHEKLAFDISGQYSSVVDEIRSMTDECVQKSSRKITPGNQDADAQSKLDSKTPPPISHEKLFMHEDPFLLEFFSWSRIVWDEVSYNNVEVAQFVSTASAPHKWLLSGTPPKQTLADITNLARVLGLHIARPIDLRLGLPRICRGPELSPRTEVEEYHSHGKLFSDKIATMRHEQAEMFLQSFSCANESPVLKVKVHNHVVVSSPTLAEVAFYEDMQQSWRRAQMTLDQVEPKAFSQMLEHTGYKSGPIPKNLAATSLVYAASLPKEGTTLNDSREDCVQNLQETKRYMKLLFDRILWLANRLSKCNYADSDKDGLYTVTATFRRLLDGLQDGNFGIYSGVDTYCILLKAVFPNLTVKRSELLRQAVSSEGLDLLSLQIGGITPRQIDPIDSTKSHMQLLNDLYSIRGITWTNFYTIKVEKVSEYDRHNLLELLREHIPSVDAMSLSDDNLTGLVVSYCHGQSPPRAQSKTTIGEKIANLTKEGAQVECRIRGLKYTSATSGKDMRALCLKDEAGGAGLENYAFPTPKAAAPGENIPLLNKKKRIRGANVSVTRNAFRVAVNMFIKGLRLLHANGNQLRRAAVFCSINESKAARANDSADMQVPRCFDCSSTTNLFLIFECGHILCQQCKTGKELCGDGTTACPSVLEYNATALATVKKEGRVLKLSDVLNSPPHDREPATGTPEVKSTPKQVQMKPPPKKPQVKPSSKKCQMWSSKIQSIVDIVKQIDPDQKVVVFAQYDLLLETILKALIAENIKAETTAILNSKTSAGTDKEADGANSKIIQAFKEKGGAQVLVQKLNSAESAGSNLTVANHVIFAAPLITDNQDDYDAFMKQARGRCYRRGQTRDVHIYHCVVEGTYEVNLLGLRNKSRITAEHGRALGQLISARPLAEDGSEAHVTPSALTDTEVWKATGEIDFMTTLGLAEEVFRVHGVQSHDEARNEAWSTTVTNNTDDDTAAADTAMETSAAASTDATTAVASTSNGTQGAEAEPSDRMDLD</sequence>
<evidence type="ECO:0000313" key="8">
    <source>
        <dbReference type="EMBL" id="KAI1878572.1"/>
    </source>
</evidence>
<keyword evidence="4" id="KW-0378">Hydrolase</keyword>
<feature type="region of interest" description="Disordered" evidence="6">
    <location>
        <begin position="1"/>
        <end position="67"/>
    </location>
</feature>
<dbReference type="InterPro" id="IPR000330">
    <property type="entry name" value="SNF2_N"/>
</dbReference>
<reference evidence="8" key="1">
    <citation type="submission" date="2021-03" db="EMBL/GenBank/DDBJ databases">
        <title>Revisited historic fungal species revealed as producer of novel bioactive compounds through whole genome sequencing and comparative genomics.</title>
        <authorList>
            <person name="Vignolle G.A."/>
            <person name="Hochenegger N."/>
            <person name="Mach R.L."/>
            <person name="Mach-Aigner A.R."/>
            <person name="Javad Rahimi M."/>
            <person name="Salim K.A."/>
            <person name="Chan C.M."/>
            <person name="Lim L.B.L."/>
            <person name="Cai F."/>
            <person name="Druzhinina I.S."/>
            <person name="U'Ren J.M."/>
            <person name="Derntl C."/>
        </authorList>
    </citation>
    <scope>NUCLEOTIDE SEQUENCE</scope>
    <source>
        <strain evidence="8">TUCIM 5799</strain>
    </source>
</reference>
<feature type="domain" description="Helicase ATP-binding" evidence="7">
    <location>
        <begin position="1219"/>
        <end position="1584"/>
    </location>
</feature>
<dbReference type="Pfam" id="PF00145">
    <property type="entry name" value="DNA_methylase"/>
    <property type="match status" value="1"/>
</dbReference>
<feature type="region of interest" description="Disordered" evidence="6">
    <location>
        <begin position="2363"/>
        <end position="2427"/>
    </location>
</feature>
<feature type="region of interest" description="Disordered" evidence="6">
    <location>
        <begin position="2094"/>
        <end position="2136"/>
    </location>
</feature>
<evidence type="ECO:0000256" key="2">
    <source>
        <dbReference type="ARBA" id="ARBA00022679"/>
    </source>
</evidence>
<evidence type="ECO:0000256" key="5">
    <source>
        <dbReference type="ARBA" id="ARBA00022840"/>
    </source>
</evidence>
<dbReference type="InterPro" id="IPR050628">
    <property type="entry name" value="SNF2_RAD54_helicase_TF"/>
</dbReference>
<dbReference type="InterPro" id="IPR027417">
    <property type="entry name" value="P-loop_NTPase"/>
</dbReference>
<dbReference type="InterPro" id="IPR029063">
    <property type="entry name" value="SAM-dependent_MTases_sf"/>
</dbReference>
<keyword evidence="1" id="KW-0489">Methyltransferase</keyword>
<dbReference type="SMART" id="SM00487">
    <property type="entry name" value="DEXDc"/>
    <property type="match status" value="1"/>
</dbReference>
<keyword evidence="9" id="KW-1185">Reference proteome</keyword>
<dbReference type="InterPro" id="IPR049730">
    <property type="entry name" value="SNF2/RAD54-like_C"/>
</dbReference>
<dbReference type="Pfam" id="PF00176">
    <property type="entry name" value="SNF2-rel_dom"/>
    <property type="match status" value="1"/>
</dbReference>
<keyword evidence="2" id="KW-0808">Transferase</keyword>
<dbReference type="GO" id="GO:0008168">
    <property type="term" value="F:methyltransferase activity"/>
    <property type="evidence" value="ECO:0007669"/>
    <property type="project" value="UniProtKB-KW"/>
</dbReference>
<dbReference type="Gene3D" id="3.40.50.150">
    <property type="entry name" value="Vaccinia Virus protein VP39"/>
    <property type="match status" value="1"/>
</dbReference>
<evidence type="ECO:0000313" key="9">
    <source>
        <dbReference type="Proteomes" id="UP000829685"/>
    </source>
</evidence>
<proteinExistence type="predicted"/>
<dbReference type="GO" id="GO:0016787">
    <property type="term" value="F:hydrolase activity"/>
    <property type="evidence" value="ECO:0007669"/>
    <property type="project" value="UniProtKB-KW"/>
</dbReference>
<dbReference type="GO" id="GO:0005524">
    <property type="term" value="F:ATP binding"/>
    <property type="evidence" value="ECO:0007669"/>
    <property type="project" value="UniProtKB-KW"/>
</dbReference>
<feature type="region of interest" description="Disordered" evidence="6">
    <location>
        <begin position="1457"/>
        <end position="1482"/>
    </location>
</feature>
<comment type="caution">
    <text evidence="8">The sequence shown here is derived from an EMBL/GenBank/DDBJ whole genome shotgun (WGS) entry which is preliminary data.</text>
</comment>
<dbReference type="Proteomes" id="UP000829685">
    <property type="component" value="Unassembled WGS sequence"/>
</dbReference>
<organism evidence="8 9">
    <name type="scientific">Neoarthrinium moseri</name>
    <dbReference type="NCBI Taxonomy" id="1658444"/>
    <lineage>
        <taxon>Eukaryota</taxon>
        <taxon>Fungi</taxon>
        <taxon>Dikarya</taxon>
        <taxon>Ascomycota</taxon>
        <taxon>Pezizomycotina</taxon>
        <taxon>Sordariomycetes</taxon>
        <taxon>Xylariomycetidae</taxon>
        <taxon>Amphisphaeriales</taxon>
        <taxon>Apiosporaceae</taxon>
        <taxon>Neoarthrinium</taxon>
    </lineage>
</organism>
<dbReference type="GO" id="GO:0005634">
    <property type="term" value="C:nucleus"/>
    <property type="evidence" value="ECO:0007669"/>
    <property type="project" value="TreeGrafter"/>
</dbReference>
<name>A0A9P9WSX7_9PEZI</name>
<evidence type="ECO:0000256" key="4">
    <source>
        <dbReference type="ARBA" id="ARBA00022801"/>
    </source>
</evidence>
<dbReference type="PANTHER" id="PTHR45626">
    <property type="entry name" value="TRANSCRIPTION TERMINATION FACTOR 2-RELATED"/>
    <property type="match status" value="1"/>
</dbReference>
<dbReference type="GO" id="GO:0006281">
    <property type="term" value="P:DNA repair"/>
    <property type="evidence" value="ECO:0007669"/>
    <property type="project" value="TreeGrafter"/>
</dbReference>
<evidence type="ECO:0000259" key="7">
    <source>
        <dbReference type="SMART" id="SM00487"/>
    </source>
</evidence>
<feature type="compositionally biased region" description="Low complexity" evidence="6">
    <location>
        <begin position="2387"/>
        <end position="2410"/>
    </location>
</feature>
<gene>
    <name evidence="8" type="ORF">JX265_002749</name>
</gene>
<dbReference type="PANTHER" id="PTHR45626:SF26">
    <property type="entry name" value="FAMILY HELICASE, PUTATIVE (AFU_ORTHOLOGUE AFUA_2G09120)-RELATED"/>
    <property type="match status" value="1"/>
</dbReference>
<dbReference type="Gene3D" id="3.40.50.300">
    <property type="entry name" value="P-loop containing nucleotide triphosphate hydrolases"/>
    <property type="match status" value="2"/>
</dbReference>
<keyword evidence="5" id="KW-0067">ATP-binding</keyword>
<dbReference type="SUPFAM" id="SSF52540">
    <property type="entry name" value="P-loop containing nucleoside triphosphate hydrolases"/>
    <property type="match status" value="2"/>
</dbReference>
<keyword evidence="3" id="KW-0547">Nucleotide-binding</keyword>
<evidence type="ECO:0000256" key="1">
    <source>
        <dbReference type="ARBA" id="ARBA00022603"/>
    </source>
</evidence>
<evidence type="ECO:0000256" key="6">
    <source>
        <dbReference type="SAM" id="MobiDB-lite"/>
    </source>
</evidence>